<dbReference type="InterPro" id="IPR036075">
    <property type="entry name" value="ARMT-1-like_metal-bd_sf"/>
</dbReference>
<sequence>MAGTDKECLDTHKNAPRLIGSKTGSFAYLTIRDRMPVIMTQIVDTLHQAVSELNSEEYKNKIEEGKCLIGNLSEVRHQLMTDKDLGFLEHGDGLEEWRQLYVQLANKRNVMPSWYNVPWLYVECYMYRKVIDILIGSEYFKKYDPFRIQKEKGFQSSLPAMETLSMYLIEKINDFKLEIKTDLREDFLKFLQFCLWGNKTDLSLIAKYDGSQDLSQLQASSKDHLTNLRSKILCDDTELAWTLINKEKGVKRRITYVLDNSGFELFTDLCFADWLITSNSATEVHFEIKNIPWFVSDVTPNDLHWTLEQLKSSPNKNLNLLADRWLGNFADKIWTYGCHPFWTLAHQFSTMQVTSPDLYTSLASGYLVILKGDLNYRKLLGDRDWSYTTPFKRALEGFSPTNLLALRTLKADLVCGITQETADRAAKESDRWMVNGEYAVIQISIV</sequence>
<evidence type="ECO:0000256" key="10">
    <source>
        <dbReference type="RuleBase" id="RU367030"/>
    </source>
</evidence>
<accession>A0AAV7K734</accession>
<dbReference type="GO" id="GO:0030643">
    <property type="term" value="P:intracellular phosphate ion homeostasis"/>
    <property type="evidence" value="ECO:0007669"/>
    <property type="project" value="UniProtKB-ARBA"/>
</dbReference>
<evidence type="ECO:0000256" key="8">
    <source>
        <dbReference type="ARBA" id="ARBA00045980"/>
    </source>
</evidence>
<dbReference type="GO" id="GO:0005634">
    <property type="term" value="C:nucleus"/>
    <property type="evidence" value="ECO:0007669"/>
    <property type="project" value="TreeGrafter"/>
</dbReference>
<dbReference type="EMBL" id="JAKMXF010000133">
    <property type="protein sequence ID" value="KAI6656790.1"/>
    <property type="molecule type" value="Genomic_DNA"/>
</dbReference>
<evidence type="ECO:0000256" key="6">
    <source>
        <dbReference type="ARBA" id="ARBA00022801"/>
    </source>
</evidence>
<keyword evidence="10" id="KW-0808">Transferase</keyword>
<evidence type="ECO:0000256" key="9">
    <source>
        <dbReference type="ARBA" id="ARBA00048809"/>
    </source>
</evidence>
<dbReference type="PANTHER" id="PTHR12260">
    <property type="entry name" value="DAMAGE-CONTROL PHOSPHATASE ARMT1"/>
    <property type="match status" value="1"/>
</dbReference>
<proteinExistence type="inferred from homology"/>
<evidence type="ECO:0000313" key="13">
    <source>
        <dbReference type="Proteomes" id="UP001165289"/>
    </source>
</evidence>
<dbReference type="GO" id="GO:0006974">
    <property type="term" value="P:DNA damage response"/>
    <property type="evidence" value="ECO:0007669"/>
    <property type="project" value="TreeGrafter"/>
</dbReference>
<comment type="domain">
    <text evidence="10">Subfamily III proteins have a conserved RTxK motif about 40-50 residues from the C-terminus; the threonine may be replaced by serine or cysteine.</text>
</comment>
<dbReference type="GO" id="GO:0016462">
    <property type="term" value="F:pyrophosphatase activity"/>
    <property type="evidence" value="ECO:0007669"/>
    <property type="project" value="UniProtKB-ARBA"/>
</dbReference>
<dbReference type="AlphaFoldDB" id="A0AAV7K734"/>
<keyword evidence="10" id="KW-0489">Methyltransferase</keyword>
<dbReference type="GO" id="GO:0046872">
    <property type="term" value="F:metal ion binding"/>
    <property type="evidence" value="ECO:0007669"/>
    <property type="project" value="UniProtKB-UniRule"/>
</dbReference>
<keyword evidence="7 10" id="KW-0464">Manganese</keyword>
<dbReference type="FunFam" id="3.40.50.10880:FF:000005">
    <property type="entry name" value="DUF89-domain-containing protein"/>
    <property type="match status" value="1"/>
</dbReference>
<dbReference type="PANTHER" id="PTHR12260:SF6">
    <property type="entry name" value="DAMAGE-CONTROL PHOSPHATASE ARMT1"/>
    <property type="match status" value="1"/>
</dbReference>
<comment type="catalytic activity">
    <reaction evidence="1 10">
        <text>L-glutamyl-[protein] + S-adenosyl-L-methionine = [protein]-L-glutamate 5-O-methyl ester + S-adenosyl-L-homocysteine</text>
        <dbReference type="Rhea" id="RHEA:24452"/>
        <dbReference type="Rhea" id="RHEA-COMP:10208"/>
        <dbReference type="Rhea" id="RHEA-COMP:10311"/>
        <dbReference type="ChEBI" id="CHEBI:29973"/>
        <dbReference type="ChEBI" id="CHEBI:57856"/>
        <dbReference type="ChEBI" id="CHEBI:59789"/>
        <dbReference type="ChEBI" id="CHEBI:82795"/>
    </reaction>
</comment>
<comment type="similarity">
    <text evidence="3 10">Belongs to the damage-control phosphatase family. Sugar phosphate phosphatase III subfamily.</text>
</comment>
<keyword evidence="5 10" id="KW-0479">Metal-binding</keyword>
<evidence type="ECO:0000256" key="5">
    <source>
        <dbReference type="ARBA" id="ARBA00022723"/>
    </source>
</evidence>
<feature type="domain" description="Damage-control phosphatase ARMT1-like metal-binding" evidence="11">
    <location>
        <begin position="30"/>
        <end position="422"/>
    </location>
</feature>
<protein>
    <recommendedName>
        <fullName evidence="10">Sugar phosphate phosphatase</fullName>
        <ecNumber evidence="10">2.1.1.-</ecNumber>
        <ecNumber evidence="10">3.1.3.-</ecNumber>
    </recommendedName>
</protein>
<dbReference type="Pfam" id="PF01937">
    <property type="entry name" value="ARMT1-like_dom"/>
    <property type="match status" value="1"/>
</dbReference>
<evidence type="ECO:0000256" key="4">
    <source>
        <dbReference type="ARBA" id="ARBA00022596"/>
    </source>
</evidence>
<dbReference type="GO" id="GO:0051998">
    <property type="term" value="F:protein carboxyl O-methyltransferase activity"/>
    <property type="evidence" value="ECO:0007669"/>
    <property type="project" value="UniProtKB-UniRule"/>
</dbReference>
<keyword evidence="4" id="KW-0533">Nickel</keyword>
<comment type="caution">
    <text evidence="12">The sequence shown here is derived from an EMBL/GenBank/DDBJ whole genome shotgun (WGS) entry which is preliminary data.</text>
</comment>
<reference evidence="12 13" key="1">
    <citation type="journal article" date="2023" name="BMC Biol.">
        <title>The compact genome of the sponge Oopsacas minuta (Hexactinellida) is lacking key metazoan core genes.</title>
        <authorList>
            <person name="Santini S."/>
            <person name="Schenkelaars Q."/>
            <person name="Jourda C."/>
            <person name="Duchesne M."/>
            <person name="Belahbib H."/>
            <person name="Rocher C."/>
            <person name="Selva M."/>
            <person name="Riesgo A."/>
            <person name="Vervoort M."/>
            <person name="Leys S.P."/>
            <person name="Kodjabachian L."/>
            <person name="Le Bivic A."/>
            <person name="Borchiellini C."/>
            <person name="Claverie J.M."/>
            <person name="Renard E."/>
        </authorList>
    </citation>
    <scope>NUCLEOTIDE SEQUENCE [LARGE SCALE GENOMIC DNA]</scope>
    <source>
        <strain evidence="12">SPO-2</strain>
    </source>
</reference>
<dbReference type="Proteomes" id="UP001165289">
    <property type="component" value="Unassembled WGS sequence"/>
</dbReference>
<dbReference type="Gene3D" id="1.20.930.60">
    <property type="match status" value="1"/>
</dbReference>
<evidence type="ECO:0000256" key="7">
    <source>
        <dbReference type="ARBA" id="ARBA00023211"/>
    </source>
</evidence>
<gene>
    <name evidence="12" type="ORF">LOD99_16093</name>
</gene>
<comment type="cofactor">
    <cofactor evidence="10">
        <name>Mn(2+)</name>
        <dbReference type="ChEBI" id="CHEBI:29035"/>
    </cofactor>
    <cofactor evidence="10">
        <name>Ni(2+)</name>
        <dbReference type="ChEBI" id="CHEBI:49786"/>
    </cofactor>
</comment>
<evidence type="ECO:0000259" key="11">
    <source>
        <dbReference type="Pfam" id="PF01937"/>
    </source>
</evidence>
<dbReference type="GO" id="GO:0032259">
    <property type="term" value="P:methylation"/>
    <property type="evidence" value="ECO:0007669"/>
    <property type="project" value="UniProtKB-KW"/>
</dbReference>
<dbReference type="GO" id="GO:0016791">
    <property type="term" value="F:phosphatase activity"/>
    <property type="evidence" value="ECO:0007669"/>
    <property type="project" value="TreeGrafter"/>
</dbReference>
<comment type="catalytic activity">
    <reaction evidence="2 10">
        <text>beta-D-fructose 1-phosphate + H2O = D-fructose + phosphate</text>
        <dbReference type="Rhea" id="RHEA:35603"/>
        <dbReference type="ChEBI" id="CHEBI:15377"/>
        <dbReference type="ChEBI" id="CHEBI:37721"/>
        <dbReference type="ChEBI" id="CHEBI:43474"/>
        <dbReference type="ChEBI" id="CHEBI:138881"/>
    </reaction>
</comment>
<keyword evidence="6 10" id="KW-0378">Hydrolase</keyword>
<keyword evidence="13" id="KW-1185">Reference proteome</keyword>
<dbReference type="InterPro" id="IPR002791">
    <property type="entry name" value="ARMT1-like_metal-bd"/>
</dbReference>
<dbReference type="Gene3D" id="3.40.50.10880">
    <property type="entry name" value="Uncharacterised protein PF01937, DUF89, domain 3"/>
    <property type="match status" value="1"/>
</dbReference>
<evidence type="ECO:0000256" key="1">
    <source>
        <dbReference type="ARBA" id="ARBA00000807"/>
    </source>
</evidence>
<dbReference type="EC" id="3.1.3.-" evidence="10"/>
<dbReference type="EC" id="2.1.1.-" evidence="10"/>
<comment type="catalytic activity">
    <reaction evidence="9 10">
        <text>beta-D-fructose 6-phosphate = dihydroxyacetone + D-glyceraldehyde 3-phosphate</text>
        <dbReference type="Rhea" id="RHEA:28002"/>
        <dbReference type="ChEBI" id="CHEBI:16016"/>
        <dbReference type="ChEBI" id="CHEBI:57634"/>
        <dbReference type="ChEBI" id="CHEBI:59776"/>
    </reaction>
</comment>
<dbReference type="InterPro" id="IPR039763">
    <property type="entry name" value="ARMT1"/>
</dbReference>
<comment type="function">
    <text evidence="8 10">Metal-dependent phosphatase that shows phosphatase activity against several substrates, including fructose-1-phosphate and fructose-6-phosphate. Its preference for fructose-1-phosphate, a strong glycating agent that causes DNA damage rather than a canonical yeast metabolite, suggests a damage-control function in hexose phosphate metabolism. Has also been shown to have O-methyltransferase activity that methylates glutamate residues of target proteins to form gamma-glutamyl methyl ester residues. Possibly methylates PCNA, suggesting it is involved in the DNA damage response.</text>
</comment>
<dbReference type="SUPFAM" id="SSF111321">
    <property type="entry name" value="AF1104-like"/>
    <property type="match status" value="1"/>
</dbReference>
<evidence type="ECO:0000313" key="12">
    <source>
        <dbReference type="EMBL" id="KAI6656790.1"/>
    </source>
</evidence>
<evidence type="ECO:0000256" key="3">
    <source>
        <dbReference type="ARBA" id="ARBA00009519"/>
    </source>
</evidence>
<name>A0AAV7K734_9METZ</name>
<evidence type="ECO:0000256" key="2">
    <source>
        <dbReference type="ARBA" id="ARBA00001326"/>
    </source>
</evidence>
<organism evidence="12 13">
    <name type="scientific">Oopsacas minuta</name>
    <dbReference type="NCBI Taxonomy" id="111878"/>
    <lineage>
        <taxon>Eukaryota</taxon>
        <taxon>Metazoa</taxon>
        <taxon>Porifera</taxon>
        <taxon>Hexactinellida</taxon>
        <taxon>Hexasterophora</taxon>
        <taxon>Lyssacinosida</taxon>
        <taxon>Leucopsacidae</taxon>
        <taxon>Oopsacas</taxon>
    </lineage>
</organism>